<dbReference type="AlphaFoldDB" id="A0A0E3VWJ8"/>
<sequence length="39" mass="4486">MLPCKLAIVSRILDVMHRTKYATHNFTQPGALVIPHRTR</sequence>
<accession>A0A0E3VWJ8</accession>
<evidence type="ECO:0000313" key="1">
    <source>
        <dbReference type="EMBL" id="BAR61035.1"/>
    </source>
</evidence>
<protein>
    <submittedName>
        <fullName evidence="1">Uncharacterized protein</fullName>
    </submittedName>
</protein>
<gene>
    <name evidence="1" type="ORF">NK6_7884</name>
</gene>
<organism evidence="1 2">
    <name type="scientific">Bradyrhizobium diazoefficiens</name>
    <dbReference type="NCBI Taxonomy" id="1355477"/>
    <lineage>
        <taxon>Bacteria</taxon>
        <taxon>Pseudomonadati</taxon>
        <taxon>Pseudomonadota</taxon>
        <taxon>Alphaproteobacteria</taxon>
        <taxon>Hyphomicrobiales</taxon>
        <taxon>Nitrobacteraceae</taxon>
        <taxon>Bradyrhizobium</taxon>
    </lineage>
</organism>
<evidence type="ECO:0000313" key="2">
    <source>
        <dbReference type="Proteomes" id="UP000063308"/>
    </source>
</evidence>
<reference evidence="1 2" key="1">
    <citation type="submission" date="2014-11" db="EMBL/GenBank/DDBJ databases">
        <title>Symbiosis island explosion on the genome of extra-slow-growing strains of soybean bradyrhizobia with massive insertion sequences.</title>
        <authorList>
            <person name="Iida T."/>
            <person name="Minamisawa K."/>
        </authorList>
    </citation>
    <scope>NUCLEOTIDE SEQUENCE [LARGE SCALE GENOMIC DNA]</scope>
    <source>
        <strain evidence="1 2">NK6</strain>
    </source>
</reference>
<proteinExistence type="predicted"/>
<name>A0A0E3VWJ8_9BRAD</name>
<dbReference type="EMBL" id="AP014685">
    <property type="protein sequence ID" value="BAR61035.1"/>
    <property type="molecule type" value="Genomic_DNA"/>
</dbReference>
<dbReference type="Proteomes" id="UP000063308">
    <property type="component" value="Chromosome"/>
</dbReference>